<dbReference type="AlphaFoldDB" id="A0A174Q018"/>
<gene>
    <name evidence="2" type="ORF">ERS852560_00480</name>
    <name evidence="4" type="ORF">GKD54_19590</name>
    <name evidence="3" type="ORF">GKD58_19835</name>
    <name evidence="5" type="ORF">HHO38_03435</name>
</gene>
<keyword evidence="1" id="KW-1133">Transmembrane helix</keyword>
<dbReference type="EMBL" id="CZBM01000001">
    <property type="protein sequence ID" value="CUP64005.1"/>
    <property type="molecule type" value="Genomic_DNA"/>
</dbReference>
<reference evidence="5 9" key="3">
    <citation type="submission" date="2020-04" db="EMBL/GenBank/DDBJ databases">
        <title>Complete Genomes and Methylome analysis of CBBP consortium that reverse antibiotic-induced susceptibility to vancomycin-resistant Enterococcus faecium infection.</title>
        <authorList>
            <person name="Fomenkov A."/>
            <person name="Zhang Z."/>
            <person name="Pamer E."/>
            <person name="Roberts R.J."/>
        </authorList>
    </citation>
    <scope>NUCLEOTIDE SEQUENCE [LARGE SCALE GENOMIC DNA]</scope>
    <source>
        <strain evidence="9">CBBP</strain>
        <strain evidence="5">CBBP-1</strain>
    </source>
</reference>
<accession>A0A174Q018</accession>
<protein>
    <submittedName>
        <fullName evidence="3">DUF3989 domain-containing protein</fullName>
    </submittedName>
</protein>
<dbReference type="EMBL" id="CP051672">
    <property type="protein sequence ID" value="QJE27444.1"/>
    <property type="molecule type" value="Genomic_DNA"/>
</dbReference>
<dbReference type="GeneID" id="93047441"/>
<keyword evidence="1" id="KW-0472">Membrane</keyword>
<proteinExistence type="predicted"/>
<dbReference type="Proteomes" id="UP000471216">
    <property type="component" value="Unassembled WGS sequence"/>
</dbReference>
<evidence type="ECO:0000313" key="2">
    <source>
        <dbReference type="EMBL" id="CUP64005.1"/>
    </source>
</evidence>
<dbReference type="EMBL" id="WKMW01000024">
    <property type="protein sequence ID" value="MRY86469.1"/>
    <property type="molecule type" value="Genomic_DNA"/>
</dbReference>
<dbReference type="Proteomes" id="UP000450599">
    <property type="component" value="Unassembled WGS sequence"/>
</dbReference>
<reference evidence="2 6" key="1">
    <citation type="submission" date="2015-09" db="EMBL/GenBank/DDBJ databases">
        <authorList>
            <consortium name="Pathogen Informatics"/>
        </authorList>
    </citation>
    <scope>NUCLEOTIDE SEQUENCE [LARGE SCALE GENOMIC DNA]</scope>
    <source>
        <strain evidence="2 6">2789STDY5834948</strain>
    </source>
</reference>
<dbReference type="Proteomes" id="UP000501982">
    <property type="component" value="Chromosome"/>
</dbReference>
<evidence type="ECO:0000313" key="6">
    <source>
        <dbReference type="Proteomes" id="UP000095332"/>
    </source>
</evidence>
<dbReference type="InterPro" id="IPR025050">
    <property type="entry name" value="TraL_transposon"/>
</dbReference>
<dbReference type="RefSeq" id="WP_024986824.1">
    <property type="nucleotide sequence ID" value="NZ_CAJSZN010000002.1"/>
</dbReference>
<keyword evidence="1" id="KW-0812">Transmembrane</keyword>
<evidence type="ECO:0000256" key="1">
    <source>
        <dbReference type="SAM" id="Phobius"/>
    </source>
</evidence>
<evidence type="ECO:0000313" key="3">
    <source>
        <dbReference type="EMBL" id="MRY86469.1"/>
    </source>
</evidence>
<name>A0A174Q018_PARDI</name>
<evidence type="ECO:0000313" key="7">
    <source>
        <dbReference type="Proteomes" id="UP000450599"/>
    </source>
</evidence>
<reference evidence="7 8" key="2">
    <citation type="journal article" date="2019" name="Nat. Med.">
        <title>A library of human gut bacterial isolates paired with longitudinal multiomics data enables mechanistic microbiome research.</title>
        <authorList>
            <person name="Poyet M."/>
            <person name="Groussin M."/>
            <person name="Gibbons S.M."/>
            <person name="Avila-Pacheco J."/>
            <person name="Jiang X."/>
            <person name="Kearney S.M."/>
            <person name="Perrotta A.R."/>
            <person name="Berdy B."/>
            <person name="Zhao S."/>
            <person name="Lieberman T.D."/>
            <person name="Swanson P.K."/>
            <person name="Smith M."/>
            <person name="Roesemann S."/>
            <person name="Alexander J.E."/>
            <person name="Rich S.A."/>
            <person name="Livny J."/>
            <person name="Vlamakis H."/>
            <person name="Clish C."/>
            <person name="Bullock K."/>
            <person name="Deik A."/>
            <person name="Scott J."/>
            <person name="Pierce K.A."/>
            <person name="Xavier R.J."/>
            <person name="Alm E.J."/>
        </authorList>
    </citation>
    <scope>NUCLEOTIDE SEQUENCE [LARGE SCALE GENOMIC DNA]</scope>
    <source>
        <strain evidence="4 8">BIOML-A10</strain>
        <strain evidence="3 7">BIOML-A11</strain>
    </source>
</reference>
<dbReference type="Proteomes" id="UP000095332">
    <property type="component" value="Unassembled WGS sequence"/>
</dbReference>
<dbReference type="Pfam" id="PF13150">
    <property type="entry name" value="TraL_transposon"/>
    <property type="match status" value="1"/>
</dbReference>
<sequence>MNRLKKWIRYVPDRIDDGLRYLCGRMSPDVRLICVVVMLIGFGCLSIYMTVSSIYHIGKREGEQLQIEHLRQMELHRGINKDSINIKNQVDYGEPKKSGPATDERYKA</sequence>
<feature type="transmembrane region" description="Helical" evidence="1">
    <location>
        <begin position="30"/>
        <end position="51"/>
    </location>
</feature>
<evidence type="ECO:0000313" key="5">
    <source>
        <dbReference type="EMBL" id="QJE27444.1"/>
    </source>
</evidence>
<evidence type="ECO:0000313" key="4">
    <source>
        <dbReference type="EMBL" id="MRZ08366.1"/>
    </source>
</evidence>
<organism evidence="2 6">
    <name type="scientific">Parabacteroides distasonis</name>
    <dbReference type="NCBI Taxonomy" id="823"/>
    <lineage>
        <taxon>Bacteria</taxon>
        <taxon>Pseudomonadati</taxon>
        <taxon>Bacteroidota</taxon>
        <taxon>Bacteroidia</taxon>
        <taxon>Bacteroidales</taxon>
        <taxon>Tannerellaceae</taxon>
        <taxon>Parabacteroides</taxon>
    </lineage>
</organism>
<dbReference type="EMBL" id="WKMX01000022">
    <property type="protein sequence ID" value="MRZ08366.1"/>
    <property type="molecule type" value="Genomic_DNA"/>
</dbReference>
<evidence type="ECO:0000313" key="9">
    <source>
        <dbReference type="Proteomes" id="UP000501982"/>
    </source>
</evidence>
<evidence type="ECO:0000313" key="8">
    <source>
        <dbReference type="Proteomes" id="UP000471216"/>
    </source>
</evidence>
<dbReference type="OrthoDB" id="1017135at2"/>